<dbReference type="EMBL" id="CM027686">
    <property type="protein sequence ID" value="KAG0524124.1"/>
    <property type="molecule type" value="Genomic_DNA"/>
</dbReference>
<evidence type="ECO:0000313" key="6">
    <source>
        <dbReference type="Proteomes" id="UP000807115"/>
    </source>
</evidence>
<evidence type="ECO:0000256" key="2">
    <source>
        <dbReference type="PROSITE-ProRule" id="PRU00354"/>
    </source>
</evidence>
<feature type="domain" description="PABS" evidence="4">
    <location>
        <begin position="1"/>
        <end position="70"/>
    </location>
</feature>
<evidence type="ECO:0000256" key="3">
    <source>
        <dbReference type="SAM" id="MobiDB-lite"/>
    </source>
</evidence>
<dbReference type="GO" id="GO:0016740">
    <property type="term" value="F:transferase activity"/>
    <property type="evidence" value="ECO:0007669"/>
    <property type="project" value="UniProtKB-UniRule"/>
</dbReference>
<reference evidence="5" key="1">
    <citation type="journal article" date="2019" name="BMC Genomics">
        <title>A new reference genome for Sorghum bicolor reveals high levels of sequence similarity between sweet and grain genotypes: implications for the genetics of sugar metabolism.</title>
        <authorList>
            <person name="Cooper E.A."/>
            <person name="Brenton Z.W."/>
            <person name="Flinn B.S."/>
            <person name="Jenkins J."/>
            <person name="Shu S."/>
            <person name="Flowers D."/>
            <person name="Luo F."/>
            <person name="Wang Y."/>
            <person name="Xia P."/>
            <person name="Barry K."/>
            <person name="Daum C."/>
            <person name="Lipzen A."/>
            <person name="Yoshinaga Y."/>
            <person name="Schmutz J."/>
            <person name="Saski C."/>
            <person name="Vermerris W."/>
            <person name="Kresovich S."/>
        </authorList>
    </citation>
    <scope>NUCLEOTIDE SEQUENCE</scope>
</reference>
<feature type="region of interest" description="Disordered" evidence="3">
    <location>
        <begin position="190"/>
        <end position="283"/>
    </location>
</feature>
<evidence type="ECO:0000259" key="4">
    <source>
        <dbReference type="PROSITE" id="PS51006"/>
    </source>
</evidence>
<feature type="region of interest" description="Disordered" evidence="3">
    <location>
        <begin position="122"/>
        <end position="160"/>
    </location>
</feature>
<dbReference type="AlphaFoldDB" id="A0A921UA46"/>
<organism evidence="5 6">
    <name type="scientific">Sorghum bicolor</name>
    <name type="common">Sorghum</name>
    <name type="synonym">Sorghum vulgare</name>
    <dbReference type="NCBI Taxonomy" id="4558"/>
    <lineage>
        <taxon>Eukaryota</taxon>
        <taxon>Viridiplantae</taxon>
        <taxon>Streptophyta</taxon>
        <taxon>Embryophyta</taxon>
        <taxon>Tracheophyta</taxon>
        <taxon>Spermatophyta</taxon>
        <taxon>Magnoliopsida</taxon>
        <taxon>Liliopsida</taxon>
        <taxon>Poales</taxon>
        <taxon>Poaceae</taxon>
        <taxon>PACMAD clade</taxon>
        <taxon>Panicoideae</taxon>
        <taxon>Andropogonodae</taxon>
        <taxon>Andropogoneae</taxon>
        <taxon>Sorghinae</taxon>
        <taxon>Sorghum</taxon>
    </lineage>
</organism>
<comment type="caution">
    <text evidence="2">Lacks conserved residue(s) required for the propagation of feature annotation.</text>
</comment>
<sequence length="338" mass="35651">MQEEATGRLAPGRRVVVHPQPAFLLRPGLHHELRPRARAAAPVAEPPVVHVPHDVDHLPVGQHGGAVAPESPADPPHLRHLLAVDGDPQLPFVVPAAPARVHGHLVLVPALPEPAARDVRGRRAPQLLAPADEERGRARGDGEAAGELARRAAGAEEERELGVGHDGEAVVALGLRGRRRRPRGVLGLRGVPVHADGRAGAGDQRPAPSLLPCPRRRVGGGAAAIVEGDRDAGHSRRAPGPRHPDQHLLARGQHGSVHAGGGRLQRPVQRPAAGDGGGRRDAHGAVAEAGQLPHRSPPPPPDSDNSKKFLGVKLNKAYFTQKFKNFSLIESCGICMEH</sequence>
<dbReference type="InterPro" id="IPR030374">
    <property type="entry name" value="PABS"/>
</dbReference>
<dbReference type="Proteomes" id="UP000807115">
    <property type="component" value="Chromosome 7"/>
</dbReference>
<accession>A0A921UA46</accession>
<name>A0A921UA46_SORBI</name>
<feature type="compositionally biased region" description="Basic and acidic residues" evidence="3">
    <location>
        <begin position="132"/>
        <end position="160"/>
    </location>
</feature>
<protein>
    <recommendedName>
        <fullName evidence="4">PABS domain-containing protein</fullName>
    </recommendedName>
</protein>
<reference evidence="5" key="2">
    <citation type="submission" date="2020-10" db="EMBL/GenBank/DDBJ databases">
        <authorList>
            <person name="Cooper E.A."/>
            <person name="Brenton Z.W."/>
            <person name="Flinn B.S."/>
            <person name="Jenkins J."/>
            <person name="Shu S."/>
            <person name="Flowers D."/>
            <person name="Luo F."/>
            <person name="Wang Y."/>
            <person name="Xia P."/>
            <person name="Barry K."/>
            <person name="Daum C."/>
            <person name="Lipzen A."/>
            <person name="Yoshinaga Y."/>
            <person name="Schmutz J."/>
            <person name="Saski C."/>
            <person name="Vermerris W."/>
            <person name="Kresovich S."/>
        </authorList>
    </citation>
    <scope>NUCLEOTIDE SEQUENCE</scope>
</reference>
<evidence type="ECO:0000313" key="5">
    <source>
        <dbReference type="EMBL" id="KAG0524124.1"/>
    </source>
</evidence>
<comment type="caution">
    <text evidence="5">The sequence shown here is derived from an EMBL/GenBank/DDBJ whole genome shotgun (WGS) entry which is preliminary data.</text>
</comment>
<keyword evidence="2" id="KW-0620">Polyamine biosynthesis</keyword>
<keyword evidence="1 2" id="KW-0808">Transferase</keyword>
<dbReference type="PROSITE" id="PS51006">
    <property type="entry name" value="PABS_2"/>
    <property type="match status" value="1"/>
</dbReference>
<proteinExistence type="predicted"/>
<evidence type="ECO:0000256" key="1">
    <source>
        <dbReference type="ARBA" id="ARBA00022679"/>
    </source>
</evidence>
<dbReference type="GO" id="GO:0006596">
    <property type="term" value="P:polyamine biosynthetic process"/>
    <property type="evidence" value="ECO:0007669"/>
    <property type="project" value="UniProtKB-UniRule"/>
</dbReference>
<gene>
    <name evidence="5" type="ORF">BDA96_07G182800</name>
</gene>